<dbReference type="Gene3D" id="3.40.50.620">
    <property type="entry name" value="HUPs"/>
    <property type="match status" value="2"/>
</dbReference>
<protein>
    <submittedName>
        <fullName evidence="3">Universal stress protein</fullName>
    </submittedName>
</protein>
<dbReference type="PANTHER" id="PTHR46268:SF6">
    <property type="entry name" value="UNIVERSAL STRESS PROTEIN UP12"/>
    <property type="match status" value="1"/>
</dbReference>
<accession>A0ABS9XID9</accession>
<dbReference type="RefSeq" id="WP_242710462.1">
    <property type="nucleotide sequence ID" value="NZ_JALDAX010000006.1"/>
</dbReference>
<sequence length="354" mass="37881">MAASGHAPIVVGVDPGPAHHLVLAWGADEADRREAPLHLVLGQGRPADGKPARHLGDGAVRERRRLAEHVLRDAVAFVTDRHPRLEVRAQLAADDPVPLLRREARTAAAVVLGSGRPSRRKGRFTTASVAPAVVARAACPVVIVRPPCRAAGPSRHFVVGVDVGVDGRRHSAAAVDQAFAEAALHRAALRVLYVWQPPLLGVLDEHAALRECRGLLSEMVESRRATYRDVEVRQEVVRGRPAQVLARESMDALGLVVGLRGSGGFTGLLPGSVVHGVLHRALCPVVVVPRSGGHHPCLVRPRLNRVARRARAAAGRRARLLTGVARAWSATVRRGCRTRLRQGGHVCRGLGTRG</sequence>
<evidence type="ECO:0000259" key="2">
    <source>
        <dbReference type="Pfam" id="PF00582"/>
    </source>
</evidence>
<keyword evidence="4" id="KW-1185">Reference proteome</keyword>
<comment type="caution">
    <text evidence="3">The sequence shown here is derived from an EMBL/GenBank/DDBJ whole genome shotgun (WGS) entry which is preliminary data.</text>
</comment>
<dbReference type="InterPro" id="IPR006016">
    <property type="entry name" value="UspA"/>
</dbReference>
<name>A0ABS9XID9_9ACTN</name>
<dbReference type="EMBL" id="JALDAX010000006">
    <property type="protein sequence ID" value="MCI3241839.1"/>
    <property type="molecule type" value="Genomic_DNA"/>
</dbReference>
<evidence type="ECO:0000256" key="1">
    <source>
        <dbReference type="ARBA" id="ARBA00008791"/>
    </source>
</evidence>
<gene>
    <name evidence="3" type="ORF">MQN93_19150</name>
</gene>
<dbReference type="PRINTS" id="PR01438">
    <property type="entry name" value="UNVRSLSTRESS"/>
</dbReference>
<feature type="domain" description="UspA" evidence="2">
    <location>
        <begin position="163"/>
        <end position="289"/>
    </location>
</feature>
<dbReference type="InterPro" id="IPR014729">
    <property type="entry name" value="Rossmann-like_a/b/a_fold"/>
</dbReference>
<feature type="domain" description="UspA" evidence="2">
    <location>
        <begin position="8"/>
        <end position="145"/>
    </location>
</feature>
<dbReference type="PANTHER" id="PTHR46268">
    <property type="entry name" value="STRESS RESPONSE PROTEIN NHAX"/>
    <property type="match status" value="1"/>
</dbReference>
<evidence type="ECO:0000313" key="3">
    <source>
        <dbReference type="EMBL" id="MCI3241839.1"/>
    </source>
</evidence>
<comment type="similarity">
    <text evidence="1">Belongs to the universal stress protein A family.</text>
</comment>
<dbReference type="Pfam" id="PF00582">
    <property type="entry name" value="Usp"/>
    <property type="match status" value="2"/>
</dbReference>
<evidence type="ECO:0000313" key="4">
    <source>
        <dbReference type="Proteomes" id="UP001165270"/>
    </source>
</evidence>
<proteinExistence type="inferred from homology"/>
<dbReference type="SUPFAM" id="SSF52402">
    <property type="entry name" value="Adenine nucleotide alpha hydrolases-like"/>
    <property type="match status" value="2"/>
</dbReference>
<organism evidence="3 4">
    <name type="scientific">Streptomyces spinosisporus</name>
    <dbReference type="NCBI Taxonomy" id="2927582"/>
    <lineage>
        <taxon>Bacteria</taxon>
        <taxon>Bacillati</taxon>
        <taxon>Actinomycetota</taxon>
        <taxon>Actinomycetes</taxon>
        <taxon>Kitasatosporales</taxon>
        <taxon>Streptomycetaceae</taxon>
        <taxon>Streptomyces</taxon>
    </lineage>
</organism>
<dbReference type="Proteomes" id="UP001165270">
    <property type="component" value="Unassembled WGS sequence"/>
</dbReference>
<dbReference type="InterPro" id="IPR006015">
    <property type="entry name" value="Universal_stress_UspA"/>
</dbReference>
<reference evidence="3" key="1">
    <citation type="submission" date="2022-03" db="EMBL/GenBank/DDBJ databases">
        <title>Streptomyces 7R015 and 7R016 isolated from Barleria lupulina in Thailand.</title>
        <authorList>
            <person name="Kanchanasin P."/>
            <person name="Phongsopitanun W."/>
            <person name="Tanasupawat S."/>
        </authorList>
    </citation>
    <scope>NUCLEOTIDE SEQUENCE</scope>
    <source>
        <strain evidence="3">7R016</strain>
    </source>
</reference>